<comment type="similarity">
    <text evidence="1">Belongs to the AHA1 family.</text>
</comment>
<dbReference type="KEGG" id="llh:I41_10410"/>
<keyword evidence="4" id="KW-1185">Reference proteome</keyword>
<feature type="domain" description="Activator of Hsp90 ATPase homologue 1/2-like C-terminal" evidence="2">
    <location>
        <begin position="28"/>
        <end position="154"/>
    </location>
</feature>
<dbReference type="CDD" id="cd08894">
    <property type="entry name" value="SRPBCC_CalC_Aha1-like_1"/>
    <property type="match status" value="1"/>
</dbReference>
<dbReference type="Pfam" id="PF08327">
    <property type="entry name" value="AHSA1"/>
    <property type="match status" value="1"/>
</dbReference>
<evidence type="ECO:0000259" key="2">
    <source>
        <dbReference type="Pfam" id="PF08327"/>
    </source>
</evidence>
<dbReference type="Proteomes" id="UP000317909">
    <property type="component" value="Chromosome"/>
</dbReference>
<dbReference type="Gene3D" id="3.30.530.20">
    <property type="match status" value="1"/>
</dbReference>
<protein>
    <recommendedName>
        <fullName evidence="2">Activator of Hsp90 ATPase homologue 1/2-like C-terminal domain-containing protein</fullName>
    </recommendedName>
</protein>
<sequence>MTENQDNANVGFVEGTTIDVVNVRLFHATPTELFEAFSDPEQLAKWWGPAGFTNTIHEFDFRPGGAWRLTMHGPNGADFENESQIVEYVKPDRIVFDHLGPMHLYRMTMTYRAVGEQTELKWVMNLEASPGSEQMKAFIEQANEQNFDRLAAHLISEEI</sequence>
<dbReference type="EMBL" id="CP036339">
    <property type="protein sequence ID" value="QDT71880.1"/>
    <property type="molecule type" value="Genomic_DNA"/>
</dbReference>
<dbReference type="RefSeq" id="WP_145431486.1">
    <property type="nucleotide sequence ID" value="NZ_CP036339.1"/>
</dbReference>
<evidence type="ECO:0000313" key="4">
    <source>
        <dbReference type="Proteomes" id="UP000317909"/>
    </source>
</evidence>
<reference evidence="3 4" key="1">
    <citation type="submission" date="2019-02" db="EMBL/GenBank/DDBJ databases">
        <title>Deep-cultivation of Planctomycetes and their phenomic and genomic characterization uncovers novel biology.</title>
        <authorList>
            <person name="Wiegand S."/>
            <person name="Jogler M."/>
            <person name="Boedeker C."/>
            <person name="Pinto D."/>
            <person name="Vollmers J."/>
            <person name="Rivas-Marin E."/>
            <person name="Kohn T."/>
            <person name="Peeters S.H."/>
            <person name="Heuer A."/>
            <person name="Rast P."/>
            <person name="Oberbeckmann S."/>
            <person name="Bunk B."/>
            <person name="Jeske O."/>
            <person name="Meyerdierks A."/>
            <person name="Storesund J.E."/>
            <person name="Kallscheuer N."/>
            <person name="Luecker S."/>
            <person name="Lage O.M."/>
            <person name="Pohl T."/>
            <person name="Merkel B.J."/>
            <person name="Hornburger P."/>
            <person name="Mueller R.-W."/>
            <person name="Bruemmer F."/>
            <person name="Labrenz M."/>
            <person name="Spormann A.M."/>
            <person name="Op den Camp H."/>
            <person name="Overmann J."/>
            <person name="Amann R."/>
            <person name="Jetten M.S.M."/>
            <person name="Mascher T."/>
            <person name="Medema M.H."/>
            <person name="Devos D.P."/>
            <person name="Kaster A.-K."/>
            <person name="Ovreas L."/>
            <person name="Rohde M."/>
            <person name="Galperin M.Y."/>
            <person name="Jogler C."/>
        </authorList>
    </citation>
    <scope>NUCLEOTIDE SEQUENCE [LARGE SCALE GENOMIC DNA]</scope>
    <source>
        <strain evidence="3 4">I41</strain>
    </source>
</reference>
<dbReference type="SUPFAM" id="SSF55961">
    <property type="entry name" value="Bet v1-like"/>
    <property type="match status" value="1"/>
</dbReference>
<gene>
    <name evidence="3" type="ORF">I41_10410</name>
</gene>
<proteinExistence type="inferred from homology"/>
<dbReference type="AlphaFoldDB" id="A0A517TU35"/>
<evidence type="ECO:0000256" key="1">
    <source>
        <dbReference type="ARBA" id="ARBA00006817"/>
    </source>
</evidence>
<accession>A0A517TU35</accession>
<organism evidence="3 4">
    <name type="scientific">Lacipirellula limnantheis</name>
    <dbReference type="NCBI Taxonomy" id="2528024"/>
    <lineage>
        <taxon>Bacteria</taxon>
        <taxon>Pseudomonadati</taxon>
        <taxon>Planctomycetota</taxon>
        <taxon>Planctomycetia</taxon>
        <taxon>Pirellulales</taxon>
        <taxon>Lacipirellulaceae</taxon>
        <taxon>Lacipirellula</taxon>
    </lineage>
</organism>
<evidence type="ECO:0000313" key="3">
    <source>
        <dbReference type="EMBL" id="QDT71880.1"/>
    </source>
</evidence>
<dbReference type="InterPro" id="IPR023393">
    <property type="entry name" value="START-like_dom_sf"/>
</dbReference>
<name>A0A517TU35_9BACT</name>
<dbReference type="OrthoDB" id="9805228at2"/>
<dbReference type="InterPro" id="IPR013538">
    <property type="entry name" value="ASHA1/2-like_C"/>
</dbReference>